<evidence type="ECO:0000256" key="2">
    <source>
        <dbReference type="ARBA" id="ARBA00023128"/>
    </source>
</evidence>
<proteinExistence type="predicted"/>
<dbReference type="AlphaFoldDB" id="A0A1X7UAU5"/>
<keyword evidence="3" id="KW-1015">Disulfide bond</keyword>
<evidence type="ECO:0000256" key="4">
    <source>
        <dbReference type="SAM" id="MobiDB-lite"/>
    </source>
</evidence>
<dbReference type="EnsemblMetazoa" id="Aqu2.1.24885_001">
    <property type="protein sequence ID" value="Aqu2.1.24885_001"/>
    <property type="gene ID" value="Aqu2.1.24885"/>
</dbReference>
<dbReference type="GO" id="GO:0005739">
    <property type="term" value="C:mitochondrion"/>
    <property type="evidence" value="ECO:0007669"/>
    <property type="project" value="UniProtKB-SubCell"/>
</dbReference>
<dbReference type="Pfam" id="PF02297">
    <property type="entry name" value="COX6B"/>
    <property type="match status" value="1"/>
</dbReference>
<reference evidence="5" key="1">
    <citation type="submission" date="2017-05" db="UniProtKB">
        <authorList>
            <consortium name="EnsemblMetazoa"/>
        </authorList>
    </citation>
    <scope>IDENTIFICATION</scope>
</reference>
<organism evidence="5">
    <name type="scientific">Amphimedon queenslandica</name>
    <name type="common">Sponge</name>
    <dbReference type="NCBI Taxonomy" id="400682"/>
    <lineage>
        <taxon>Eukaryota</taxon>
        <taxon>Metazoa</taxon>
        <taxon>Porifera</taxon>
        <taxon>Demospongiae</taxon>
        <taxon>Heteroscleromorpha</taxon>
        <taxon>Haplosclerida</taxon>
        <taxon>Niphatidae</taxon>
        <taxon>Amphimedon</taxon>
    </lineage>
</organism>
<dbReference type="STRING" id="400682.A0A1X7UAU5"/>
<dbReference type="InterPro" id="IPR042289">
    <property type="entry name" value="COA6"/>
</dbReference>
<dbReference type="InterPro" id="IPR048280">
    <property type="entry name" value="COX6B-like"/>
</dbReference>
<evidence type="ECO:0000256" key="1">
    <source>
        <dbReference type="ARBA" id="ARBA00004173"/>
    </source>
</evidence>
<dbReference type="Gene3D" id="1.10.10.140">
    <property type="entry name" value="Cytochrome c oxidase, subunit VIb"/>
    <property type="match status" value="1"/>
</dbReference>
<accession>A0A1X7UAU5</accession>
<dbReference type="PANTHER" id="PTHR46690">
    <property type="entry name" value="CYTOCHROME C OXIDASE ASSEMBLY FACTOR 6 HOMOLOG"/>
    <property type="match status" value="1"/>
</dbReference>
<evidence type="ECO:0000313" key="5">
    <source>
        <dbReference type="EnsemblMetazoa" id="Aqu2.1.24885_001"/>
    </source>
</evidence>
<sequence length="91" mass="10633">MGLIMKIDSSSPPPVPTAAQRKDCYRARDNYYKCLAENEGKNTAGDRMPCNDLKKIYDSVCLPSWVKYFERKRVFDQYKAKVQQEGYQEKQ</sequence>
<name>A0A1X7UAU5_AMPQE</name>
<feature type="region of interest" description="Disordered" evidence="4">
    <location>
        <begin position="1"/>
        <end position="20"/>
    </location>
</feature>
<keyword evidence="2" id="KW-0496">Mitochondrion</keyword>
<dbReference type="PANTHER" id="PTHR46690:SF1">
    <property type="entry name" value="CYTOCHROME C OXIDASE ASSEMBLY FACTOR 6 HOMOLOG"/>
    <property type="match status" value="1"/>
</dbReference>
<dbReference type="GO" id="GO:0008535">
    <property type="term" value="P:respiratory chain complex IV assembly"/>
    <property type="evidence" value="ECO:0007669"/>
    <property type="project" value="InterPro"/>
</dbReference>
<evidence type="ECO:0008006" key="6">
    <source>
        <dbReference type="Google" id="ProtNLM"/>
    </source>
</evidence>
<dbReference type="InterPro" id="IPR036549">
    <property type="entry name" value="CX6/COA6-like_sf"/>
</dbReference>
<comment type="subcellular location">
    <subcellularLocation>
        <location evidence="1">Mitochondrion</location>
    </subcellularLocation>
</comment>
<protein>
    <recommendedName>
        <fullName evidence="6">Cytochrome c oxidase assembly factor 6</fullName>
    </recommendedName>
</protein>
<dbReference type="InParanoid" id="A0A1X7UAU5"/>
<dbReference type="SUPFAM" id="SSF47694">
    <property type="entry name" value="Cytochrome c oxidase subunit h"/>
    <property type="match status" value="1"/>
</dbReference>
<evidence type="ECO:0000256" key="3">
    <source>
        <dbReference type="ARBA" id="ARBA00023157"/>
    </source>
</evidence>
<dbReference type="GO" id="GO:0042775">
    <property type="term" value="P:mitochondrial ATP synthesis coupled electron transport"/>
    <property type="evidence" value="ECO:0007669"/>
    <property type="project" value="TreeGrafter"/>
</dbReference>